<dbReference type="EMBL" id="QJKH01000025">
    <property type="protein sequence ID" value="PXX74132.1"/>
    <property type="molecule type" value="Genomic_DNA"/>
</dbReference>
<dbReference type="PANTHER" id="PTHR44169">
    <property type="entry name" value="NADPH-DEPENDENT 1-ACYLDIHYDROXYACETONE PHOSPHATE REDUCTASE"/>
    <property type="match status" value="1"/>
</dbReference>
<comment type="caution">
    <text evidence="4">The sequence shown here is derived from an EMBL/GenBank/DDBJ whole genome shotgun (WGS) entry which is preliminary data.</text>
</comment>
<reference evidence="4 5" key="1">
    <citation type="submission" date="2018-05" db="EMBL/GenBank/DDBJ databases">
        <title>Genomic Encyclopedia of Type Strains, Phase IV (KMG-IV): sequencing the most valuable type-strain genomes for metagenomic binning, comparative biology and taxonomic classification.</title>
        <authorList>
            <person name="Goeker M."/>
        </authorList>
    </citation>
    <scope>NUCLEOTIDE SEQUENCE [LARGE SCALE GENOMIC DNA]</scope>
    <source>
        <strain evidence="4 5">JC118</strain>
    </source>
</reference>
<dbReference type="PANTHER" id="PTHR44169:SF6">
    <property type="entry name" value="NADPH-DEPENDENT 1-ACYLDIHYDROXYACETONE PHOSPHATE REDUCTASE"/>
    <property type="match status" value="1"/>
</dbReference>
<evidence type="ECO:0000256" key="3">
    <source>
        <dbReference type="RuleBase" id="RU000363"/>
    </source>
</evidence>
<keyword evidence="2" id="KW-0560">Oxidoreductase</keyword>
<dbReference type="AlphaFoldDB" id="A0A318KGY8"/>
<organism evidence="4 5">
    <name type="scientific">Dielma fastidiosa</name>
    <dbReference type="NCBI Taxonomy" id="1034346"/>
    <lineage>
        <taxon>Bacteria</taxon>
        <taxon>Bacillati</taxon>
        <taxon>Bacillota</taxon>
        <taxon>Erysipelotrichia</taxon>
        <taxon>Erysipelotrichales</taxon>
        <taxon>Erysipelotrichaceae</taxon>
        <taxon>Dielma</taxon>
    </lineage>
</organism>
<evidence type="ECO:0000313" key="4">
    <source>
        <dbReference type="EMBL" id="PXX74132.1"/>
    </source>
</evidence>
<dbReference type="OrthoDB" id="9808814at2"/>
<dbReference type="PRINTS" id="PR00081">
    <property type="entry name" value="GDHRDH"/>
</dbReference>
<dbReference type="Gene3D" id="3.40.50.720">
    <property type="entry name" value="NAD(P)-binding Rossmann-like Domain"/>
    <property type="match status" value="1"/>
</dbReference>
<evidence type="ECO:0000256" key="2">
    <source>
        <dbReference type="ARBA" id="ARBA00023002"/>
    </source>
</evidence>
<name>A0A318KGY8_9FIRM</name>
<gene>
    <name evidence="4" type="ORF">DES51_1256</name>
</gene>
<dbReference type="CDD" id="cd05374">
    <property type="entry name" value="17beta-HSD-like_SDR_c"/>
    <property type="match status" value="1"/>
</dbReference>
<dbReference type="InterPro" id="IPR002347">
    <property type="entry name" value="SDR_fam"/>
</dbReference>
<dbReference type="GO" id="GO:0016491">
    <property type="term" value="F:oxidoreductase activity"/>
    <property type="evidence" value="ECO:0007669"/>
    <property type="project" value="UniProtKB-KW"/>
</dbReference>
<protein>
    <submittedName>
        <fullName evidence="4">Short-subunit dehydrogenase</fullName>
    </submittedName>
</protein>
<evidence type="ECO:0000256" key="1">
    <source>
        <dbReference type="ARBA" id="ARBA00006484"/>
    </source>
</evidence>
<dbReference type="Pfam" id="PF00106">
    <property type="entry name" value="adh_short"/>
    <property type="match status" value="1"/>
</dbReference>
<dbReference type="NCBIfam" id="NF004826">
    <property type="entry name" value="PRK06182.1"/>
    <property type="match status" value="1"/>
</dbReference>
<accession>A0A318KGY8</accession>
<keyword evidence="5" id="KW-1185">Reference proteome</keyword>
<proteinExistence type="inferred from homology"/>
<dbReference type="Proteomes" id="UP000247612">
    <property type="component" value="Unassembled WGS sequence"/>
</dbReference>
<dbReference type="SUPFAM" id="SSF51735">
    <property type="entry name" value="NAD(P)-binding Rossmann-fold domains"/>
    <property type="match status" value="1"/>
</dbReference>
<evidence type="ECO:0000313" key="5">
    <source>
        <dbReference type="Proteomes" id="UP000247612"/>
    </source>
</evidence>
<dbReference type="InterPro" id="IPR036291">
    <property type="entry name" value="NAD(P)-bd_dom_sf"/>
</dbReference>
<comment type="similarity">
    <text evidence="1 3">Belongs to the short-chain dehydrogenases/reductases (SDR) family.</text>
</comment>
<sequence length="270" mass="29825">MNIILITGAGSGIGYETAVSLKAQGHKIYGGIRSQQAADKLRQNGIIPIKLDVTNEIECKQAVEFIIENEKRLDVLINNAGYGLFGAVEDIEISEAMYQLDVNLFGMARLIQMVLPFMRGQQGGRIINISSVGGRVVSYMGAWYHASKYAVEAFSDALRMEVSDFGIDVILIEPGGTKTNWWETAVKNMKLRSTGGVYEKAAEKAADGMMKLYSSTLMSKPAVISKAIVKAVHAKKPKARYIVGFGSRSLLFLHFILPVRWYDWLAKHSI</sequence>
<dbReference type="PRINTS" id="PR00080">
    <property type="entry name" value="SDRFAMILY"/>
</dbReference>
<dbReference type="RefSeq" id="WP_022938575.1">
    <property type="nucleotide sequence ID" value="NZ_CABKRQ010000005.1"/>
</dbReference>
<dbReference type="STRING" id="1034346.GCA_000313565_02272"/>